<comment type="caution">
    <text evidence="2">The sequence shown here is derived from an EMBL/GenBank/DDBJ whole genome shotgun (WGS) entry which is preliminary data.</text>
</comment>
<reference evidence="3" key="1">
    <citation type="submission" date="2020-06" db="EMBL/GenBank/DDBJ databases">
        <title>Draft genomic sequence of Geomonas sp. Red330.</title>
        <authorList>
            <person name="Itoh H."/>
            <person name="Zhenxing X."/>
            <person name="Ushijima N."/>
            <person name="Masuda Y."/>
            <person name="Shiratori Y."/>
            <person name="Senoo K."/>
        </authorList>
    </citation>
    <scope>NUCLEOTIDE SEQUENCE [LARGE SCALE GENOMIC DNA]</scope>
    <source>
        <strain evidence="3">Red330</strain>
    </source>
</reference>
<dbReference type="EMBL" id="BLXX01000003">
    <property type="protein sequence ID" value="GFO59137.1"/>
    <property type="molecule type" value="Genomic_DNA"/>
</dbReference>
<feature type="region of interest" description="Disordered" evidence="1">
    <location>
        <begin position="1"/>
        <end position="22"/>
    </location>
</feature>
<organism evidence="2 3">
    <name type="scientific">Geomonas silvestris</name>
    <dbReference type="NCBI Taxonomy" id="2740184"/>
    <lineage>
        <taxon>Bacteria</taxon>
        <taxon>Pseudomonadati</taxon>
        <taxon>Thermodesulfobacteriota</taxon>
        <taxon>Desulfuromonadia</taxon>
        <taxon>Geobacterales</taxon>
        <taxon>Geobacteraceae</taxon>
        <taxon>Geomonas</taxon>
    </lineage>
</organism>
<keyword evidence="3" id="KW-1185">Reference proteome</keyword>
<dbReference type="Proteomes" id="UP000556026">
    <property type="component" value="Unassembled WGS sequence"/>
</dbReference>
<feature type="region of interest" description="Disordered" evidence="1">
    <location>
        <begin position="39"/>
        <end position="59"/>
    </location>
</feature>
<protein>
    <submittedName>
        <fullName evidence="2">Uncharacterized protein</fullName>
    </submittedName>
</protein>
<name>A0A6V8MGP3_9BACT</name>
<evidence type="ECO:0000256" key="1">
    <source>
        <dbReference type="SAM" id="MobiDB-lite"/>
    </source>
</evidence>
<evidence type="ECO:0000313" key="2">
    <source>
        <dbReference type="EMBL" id="GFO59137.1"/>
    </source>
</evidence>
<accession>A0A6V8MGP3</accession>
<evidence type="ECO:0000313" key="3">
    <source>
        <dbReference type="Proteomes" id="UP000556026"/>
    </source>
</evidence>
<proteinExistence type="predicted"/>
<dbReference type="AlphaFoldDB" id="A0A6V8MGP3"/>
<sequence length="59" mass="6382">MHVPSRRTNRGGPTRGPGQVCQGLQALPIREAATEKTVRYLGGNLPHPPTPSRKGRGRL</sequence>
<gene>
    <name evidence="2" type="ORF">GMST_14620</name>
</gene>